<evidence type="ECO:0000313" key="3">
    <source>
        <dbReference type="EMBL" id="CAG8584125.1"/>
    </source>
</evidence>
<evidence type="ECO:0000256" key="2">
    <source>
        <dbReference type="SAM" id="Phobius"/>
    </source>
</evidence>
<comment type="caution">
    <text evidence="3">The sequence shown here is derived from an EMBL/GenBank/DDBJ whole genome shotgun (WGS) entry which is preliminary data.</text>
</comment>
<keyword evidence="2" id="KW-1133">Transmembrane helix</keyword>
<evidence type="ECO:0000313" key="4">
    <source>
        <dbReference type="Proteomes" id="UP000789570"/>
    </source>
</evidence>
<sequence>MSKSLPIITINNNNADTTSTQSKPPSKARHIAKYPGKKKRSERKITARLPRLPRQLNSGGSSADEYDITLHNDMMNQNQNIPIYLSPAESSSSTPSTLTSKPRYFLLNNNNASMPDLSTQSSKNYGSINSFGRLKKLQSRKSRTRNLTTQLKNGNNNNDGYFSEDSILLSPPVSVVNKFKFPSSKTTSTRTLSSSAKPSTKSVTNASTPMIFRRRRKLNNSLKKKKQKSFNIKSPSFLAFYLQSSSNNKSNLQSFPYEQMTSIIPKSPSLSSNAFDDRLSIQMNLESVQKFIDLPLIFVFENLTIKNDINDFLLLKIENFILYYHIIDDNNDKEDQTWCIERFGCGSNDEGFNDIEGEKEIFDGERVVNKNKKDLKLFKDDVFDRFKGVEYKELCSVDEILFEDDIHLLTRNESDANLNIFEIQAKQETLILGTYSLDEKRRFLNTIRFFTDTKKYSEMLKYYSREQLPIITVQSSDSESDEDEEDTIVHKSRELVSSIRKFRELDRLAKELDESISVTKSRSTKEMEETINVADQTTQGIADRLNLIRTRIRDKSERLKQHQQLLTTLKIQVELEKRSSNIPAIFRMVLGVFTLIMISVSALAVKRWVINI</sequence>
<feature type="transmembrane region" description="Helical" evidence="2">
    <location>
        <begin position="584"/>
        <end position="605"/>
    </location>
</feature>
<feature type="compositionally biased region" description="Low complexity" evidence="1">
    <location>
        <begin position="7"/>
        <end position="20"/>
    </location>
</feature>
<organism evidence="3 4">
    <name type="scientific">Funneliformis caledonium</name>
    <dbReference type="NCBI Taxonomy" id="1117310"/>
    <lineage>
        <taxon>Eukaryota</taxon>
        <taxon>Fungi</taxon>
        <taxon>Fungi incertae sedis</taxon>
        <taxon>Mucoromycota</taxon>
        <taxon>Glomeromycotina</taxon>
        <taxon>Glomeromycetes</taxon>
        <taxon>Glomerales</taxon>
        <taxon>Glomeraceae</taxon>
        <taxon>Funneliformis</taxon>
    </lineage>
</organism>
<dbReference type="EMBL" id="CAJVPQ010002120">
    <property type="protein sequence ID" value="CAG8584125.1"/>
    <property type="molecule type" value="Genomic_DNA"/>
</dbReference>
<accession>A0A9N9C272</accession>
<evidence type="ECO:0000256" key="1">
    <source>
        <dbReference type="SAM" id="MobiDB-lite"/>
    </source>
</evidence>
<keyword evidence="2" id="KW-0472">Membrane</keyword>
<feature type="compositionally biased region" description="Low complexity" evidence="1">
    <location>
        <begin position="184"/>
        <end position="195"/>
    </location>
</feature>
<keyword evidence="2" id="KW-0812">Transmembrane</keyword>
<dbReference type="OrthoDB" id="2416407at2759"/>
<feature type="compositionally biased region" description="Polar residues" evidence="1">
    <location>
        <begin position="196"/>
        <end position="206"/>
    </location>
</feature>
<dbReference type="Proteomes" id="UP000789570">
    <property type="component" value="Unassembled WGS sequence"/>
</dbReference>
<feature type="region of interest" description="Disordered" evidence="1">
    <location>
        <begin position="1"/>
        <end position="46"/>
    </location>
</feature>
<keyword evidence="4" id="KW-1185">Reference proteome</keyword>
<name>A0A9N9C272_9GLOM</name>
<dbReference type="AlphaFoldDB" id="A0A9N9C272"/>
<protein>
    <submittedName>
        <fullName evidence="3">16099_t:CDS:1</fullName>
    </submittedName>
</protein>
<reference evidence="3" key="1">
    <citation type="submission" date="2021-06" db="EMBL/GenBank/DDBJ databases">
        <authorList>
            <person name="Kallberg Y."/>
            <person name="Tangrot J."/>
            <person name="Rosling A."/>
        </authorList>
    </citation>
    <scope>NUCLEOTIDE SEQUENCE</scope>
    <source>
        <strain evidence="3">UK204</strain>
    </source>
</reference>
<feature type="region of interest" description="Disordered" evidence="1">
    <location>
        <begin position="184"/>
        <end position="206"/>
    </location>
</feature>
<proteinExistence type="predicted"/>
<feature type="compositionally biased region" description="Basic residues" evidence="1">
    <location>
        <begin position="26"/>
        <end position="42"/>
    </location>
</feature>
<gene>
    <name evidence="3" type="ORF">FCALED_LOCUS7751</name>
</gene>